<protein>
    <submittedName>
        <fullName evidence="2">Uncharacterized protein</fullName>
    </submittedName>
</protein>
<dbReference type="Proteomes" id="UP000199236">
    <property type="component" value="Unassembled WGS sequence"/>
</dbReference>
<sequence length="220" mass="24807">MEWLTQLPEFTKDPTFQGTVMVGLLSILLSVVKGYRDRKGRIAWGVSHGHTYAFPNTTPAEENVEVDGHDEIEEDSDVSDSREIDRKEIENQSVIVRTIEIWVQNIGGATASDAEVILNYRPQHFDIWPPLQYKELVNSDGRFVVIVKKLHKRQHFTLSMLVVGGEIPHVVGVSWNQGLGKEVRIGPQQLFSPWVGRVFASLMFIGISSVLYFSVSLIFG</sequence>
<dbReference type="RefSeq" id="WP_090069181.1">
    <property type="nucleotide sequence ID" value="NZ_FOVR01000002.1"/>
</dbReference>
<feature type="transmembrane region" description="Helical" evidence="1">
    <location>
        <begin position="156"/>
        <end position="175"/>
    </location>
</feature>
<gene>
    <name evidence="2" type="ORF">SAMN04488056_10289</name>
</gene>
<accession>A0A1I5C2C8</accession>
<proteinExistence type="predicted"/>
<evidence type="ECO:0000313" key="3">
    <source>
        <dbReference type="Proteomes" id="UP000199236"/>
    </source>
</evidence>
<reference evidence="2 3" key="1">
    <citation type="submission" date="2016-10" db="EMBL/GenBank/DDBJ databases">
        <authorList>
            <person name="de Groot N.N."/>
        </authorList>
    </citation>
    <scope>NUCLEOTIDE SEQUENCE [LARGE SCALE GENOMIC DNA]</scope>
    <source>
        <strain evidence="2 3">CGMCC 1.9157</strain>
    </source>
</reference>
<dbReference type="OrthoDB" id="8454951at2"/>
<feature type="transmembrane region" description="Helical" evidence="1">
    <location>
        <begin position="15"/>
        <end position="32"/>
    </location>
</feature>
<keyword evidence="3" id="KW-1185">Reference proteome</keyword>
<dbReference type="AlphaFoldDB" id="A0A1I5C2C8"/>
<feature type="transmembrane region" description="Helical" evidence="1">
    <location>
        <begin position="195"/>
        <end position="219"/>
    </location>
</feature>
<dbReference type="EMBL" id="FOVR01000002">
    <property type="protein sequence ID" value="SFN81056.1"/>
    <property type="molecule type" value="Genomic_DNA"/>
</dbReference>
<organism evidence="2 3">
    <name type="scientific">Cohaesibacter marisflavi</name>
    <dbReference type="NCBI Taxonomy" id="655353"/>
    <lineage>
        <taxon>Bacteria</taxon>
        <taxon>Pseudomonadati</taxon>
        <taxon>Pseudomonadota</taxon>
        <taxon>Alphaproteobacteria</taxon>
        <taxon>Hyphomicrobiales</taxon>
        <taxon>Cohaesibacteraceae</taxon>
    </lineage>
</organism>
<evidence type="ECO:0000256" key="1">
    <source>
        <dbReference type="SAM" id="Phobius"/>
    </source>
</evidence>
<keyword evidence="1" id="KW-0472">Membrane</keyword>
<name>A0A1I5C2C8_9HYPH</name>
<keyword evidence="1" id="KW-0812">Transmembrane</keyword>
<keyword evidence="1" id="KW-1133">Transmembrane helix</keyword>
<evidence type="ECO:0000313" key="2">
    <source>
        <dbReference type="EMBL" id="SFN81056.1"/>
    </source>
</evidence>